<sequence length="63" mass="7382">MKKLQLTPHKIYAYIWTNTNDKHSTNDLLRPKISDFPVAQTLHKHVNEPKITTQLETKTQVLL</sequence>
<gene>
    <name evidence="1" type="ORF">E5167_06885</name>
</gene>
<dbReference type="RefSeq" id="WP_136842455.1">
    <property type="nucleotide sequence ID" value="NZ_SUPL01000003.1"/>
</dbReference>
<protein>
    <submittedName>
        <fullName evidence="1">Uncharacterized protein</fullName>
    </submittedName>
</protein>
<dbReference type="Proteomes" id="UP000307657">
    <property type="component" value="Unassembled WGS sequence"/>
</dbReference>
<accession>A0A4U0F182</accession>
<evidence type="ECO:0000313" key="2">
    <source>
        <dbReference type="Proteomes" id="UP000307657"/>
    </source>
</evidence>
<proteinExistence type="predicted"/>
<reference evidence="1 2" key="1">
    <citation type="submission" date="2019-04" db="EMBL/GenBank/DDBJ databases">
        <title>Lacinutrix sp. nov., isolated from marine water.</title>
        <authorList>
            <person name="Kim W."/>
        </authorList>
    </citation>
    <scope>NUCLEOTIDE SEQUENCE [LARGE SCALE GENOMIC DNA]</scope>
    <source>
        <strain evidence="1 2">CAU 1491</strain>
    </source>
</reference>
<evidence type="ECO:0000313" key="1">
    <source>
        <dbReference type="EMBL" id="TJY36382.1"/>
    </source>
</evidence>
<name>A0A4U0F182_9FLAO</name>
<comment type="caution">
    <text evidence="1">The sequence shown here is derived from an EMBL/GenBank/DDBJ whole genome shotgun (WGS) entry which is preliminary data.</text>
</comment>
<dbReference type="AlphaFoldDB" id="A0A4U0F182"/>
<keyword evidence="2" id="KW-1185">Reference proteome</keyword>
<dbReference type="EMBL" id="SUPL01000003">
    <property type="protein sequence ID" value="TJY36382.1"/>
    <property type="molecule type" value="Genomic_DNA"/>
</dbReference>
<organism evidence="1 2">
    <name type="scientific">Pontimicrobium aquaticum</name>
    <dbReference type="NCBI Taxonomy" id="2565367"/>
    <lineage>
        <taxon>Bacteria</taxon>
        <taxon>Pseudomonadati</taxon>
        <taxon>Bacteroidota</taxon>
        <taxon>Flavobacteriia</taxon>
        <taxon>Flavobacteriales</taxon>
        <taxon>Flavobacteriaceae</taxon>
        <taxon>Pontimicrobium</taxon>
    </lineage>
</organism>